<evidence type="ECO:0000313" key="3">
    <source>
        <dbReference type="EMBL" id="KAG5608740.1"/>
    </source>
</evidence>
<protein>
    <submittedName>
        <fullName evidence="3">Uncharacterized protein</fullName>
    </submittedName>
</protein>
<keyword evidence="2" id="KW-0732">Signal</keyword>
<dbReference type="Proteomes" id="UP000824120">
    <property type="component" value="Chromosome 4"/>
</dbReference>
<name>A0A9J5ZB94_SOLCO</name>
<dbReference type="AlphaFoldDB" id="A0A9J5ZB94"/>
<accession>A0A9J5ZB94</accession>
<reference evidence="3 4" key="1">
    <citation type="submission" date="2020-09" db="EMBL/GenBank/DDBJ databases">
        <title>De no assembly of potato wild relative species, Solanum commersonii.</title>
        <authorList>
            <person name="Cho K."/>
        </authorList>
    </citation>
    <scope>NUCLEOTIDE SEQUENCE [LARGE SCALE GENOMIC DNA]</scope>
    <source>
        <strain evidence="3">LZ3.2</strain>
        <tissue evidence="3">Leaf</tissue>
    </source>
</reference>
<feature type="signal peptide" evidence="2">
    <location>
        <begin position="1"/>
        <end position="22"/>
    </location>
</feature>
<evidence type="ECO:0000256" key="2">
    <source>
        <dbReference type="SAM" id="SignalP"/>
    </source>
</evidence>
<evidence type="ECO:0000313" key="4">
    <source>
        <dbReference type="Proteomes" id="UP000824120"/>
    </source>
</evidence>
<dbReference type="EMBL" id="JACXVP010000004">
    <property type="protein sequence ID" value="KAG5608740.1"/>
    <property type="molecule type" value="Genomic_DNA"/>
</dbReference>
<sequence>MRPAYCIISFLIISLIIHESTSRSIQQYDNSYKKLFSQFKIARELRGLKGKKTRITPPQASMVSHMHFPFTPPPQSPSSAPTSCS</sequence>
<evidence type="ECO:0000256" key="1">
    <source>
        <dbReference type="SAM" id="MobiDB-lite"/>
    </source>
</evidence>
<organism evidence="3 4">
    <name type="scientific">Solanum commersonii</name>
    <name type="common">Commerson's wild potato</name>
    <name type="synonym">Commerson's nightshade</name>
    <dbReference type="NCBI Taxonomy" id="4109"/>
    <lineage>
        <taxon>Eukaryota</taxon>
        <taxon>Viridiplantae</taxon>
        <taxon>Streptophyta</taxon>
        <taxon>Embryophyta</taxon>
        <taxon>Tracheophyta</taxon>
        <taxon>Spermatophyta</taxon>
        <taxon>Magnoliopsida</taxon>
        <taxon>eudicotyledons</taxon>
        <taxon>Gunneridae</taxon>
        <taxon>Pentapetalae</taxon>
        <taxon>asterids</taxon>
        <taxon>lamiids</taxon>
        <taxon>Solanales</taxon>
        <taxon>Solanaceae</taxon>
        <taxon>Solanoideae</taxon>
        <taxon>Solaneae</taxon>
        <taxon>Solanum</taxon>
    </lineage>
</organism>
<keyword evidence="4" id="KW-1185">Reference proteome</keyword>
<feature type="region of interest" description="Disordered" evidence="1">
    <location>
        <begin position="64"/>
        <end position="85"/>
    </location>
</feature>
<comment type="caution">
    <text evidence="3">The sequence shown here is derived from an EMBL/GenBank/DDBJ whole genome shotgun (WGS) entry which is preliminary data.</text>
</comment>
<proteinExistence type="predicted"/>
<gene>
    <name evidence="3" type="ORF">H5410_020021</name>
</gene>
<feature type="chain" id="PRO_5039933855" evidence="2">
    <location>
        <begin position="23"/>
        <end position="85"/>
    </location>
</feature>